<evidence type="ECO:0000313" key="1">
    <source>
        <dbReference type="EMBL" id="KAF7825676.1"/>
    </source>
</evidence>
<dbReference type="Proteomes" id="UP000634136">
    <property type="component" value="Unassembled WGS sequence"/>
</dbReference>
<name>A0A834TRM6_9FABA</name>
<keyword evidence="2" id="KW-1185">Reference proteome</keyword>
<organism evidence="1 2">
    <name type="scientific">Senna tora</name>
    <dbReference type="NCBI Taxonomy" id="362788"/>
    <lineage>
        <taxon>Eukaryota</taxon>
        <taxon>Viridiplantae</taxon>
        <taxon>Streptophyta</taxon>
        <taxon>Embryophyta</taxon>
        <taxon>Tracheophyta</taxon>
        <taxon>Spermatophyta</taxon>
        <taxon>Magnoliopsida</taxon>
        <taxon>eudicotyledons</taxon>
        <taxon>Gunneridae</taxon>
        <taxon>Pentapetalae</taxon>
        <taxon>rosids</taxon>
        <taxon>fabids</taxon>
        <taxon>Fabales</taxon>
        <taxon>Fabaceae</taxon>
        <taxon>Caesalpinioideae</taxon>
        <taxon>Cassia clade</taxon>
        <taxon>Senna</taxon>
    </lineage>
</organism>
<dbReference type="EMBL" id="JAAIUW010000006">
    <property type="protein sequence ID" value="KAF7825676.1"/>
    <property type="molecule type" value="Genomic_DNA"/>
</dbReference>
<dbReference type="AlphaFoldDB" id="A0A834TRM6"/>
<comment type="caution">
    <text evidence="1">The sequence shown here is derived from an EMBL/GenBank/DDBJ whole genome shotgun (WGS) entry which is preliminary data.</text>
</comment>
<reference evidence="1" key="1">
    <citation type="submission" date="2020-09" db="EMBL/GenBank/DDBJ databases">
        <title>Genome-Enabled Discovery of Anthraquinone Biosynthesis in Senna tora.</title>
        <authorList>
            <person name="Kang S.-H."/>
            <person name="Pandey R.P."/>
            <person name="Lee C.-M."/>
            <person name="Sim J.-S."/>
            <person name="Jeong J.-T."/>
            <person name="Choi B.-S."/>
            <person name="Jung M."/>
            <person name="Ginzburg D."/>
            <person name="Zhao K."/>
            <person name="Won S.Y."/>
            <person name="Oh T.-J."/>
            <person name="Yu Y."/>
            <person name="Kim N.-H."/>
            <person name="Lee O.R."/>
            <person name="Lee T.-H."/>
            <person name="Bashyal P."/>
            <person name="Kim T.-S."/>
            <person name="Lee W.-H."/>
            <person name="Kawkins C."/>
            <person name="Kim C.-K."/>
            <person name="Kim J.S."/>
            <person name="Ahn B.O."/>
            <person name="Rhee S.Y."/>
            <person name="Sohng J.K."/>
        </authorList>
    </citation>
    <scope>NUCLEOTIDE SEQUENCE</scope>
    <source>
        <tissue evidence="1">Leaf</tissue>
    </source>
</reference>
<sequence>MSTPLKKNELESSIEGQKVSGLVIGEVVDYRSKDLHLKLHDDFKEKISVSKVKDKMIESIVENSETTSVVVPMSSHNSTVSKEQPALQFSFTERLQNWNVQFRIRQSSKRFDAVIYKYKIIFIYFNIVEILYSWSGRKAREIVSICE</sequence>
<gene>
    <name evidence="1" type="ORF">G2W53_016840</name>
</gene>
<protein>
    <submittedName>
        <fullName evidence="1">Uncharacterized protein</fullName>
    </submittedName>
</protein>
<proteinExistence type="predicted"/>
<accession>A0A834TRM6</accession>
<evidence type="ECO:0000313" key="2">
    <source>
        <dbReference type="Proteomes" id="UP000634136"/>
    </source>
</evidence>